<reference evidence="3 4" key="1">
    <citation type="submission" date="2020-08" db="EMBL/GenBank/DDBJ databases">
        <title>Oceanospirillum sp. nov. isolated from marine sediment.</title>
        <authorList>
            <person name="Ji X."/>
        </authorList>
    </citation>
    <scope>NUCLEOTIDE SEQUENCE [LARGE SCALE GENOMIC DNA]</scope>
    <source>
        <strain evidence="3 4">D5</strain>
    </source>
</reference>
<dbReference type="EMBL" id="JACJFM010000009">
    <property type="protein sequence ID" value="MBB1486791.1"/>
    <property type="molecule type" value="Genomic_DNA"/>
</dbReference>
<gene>
    <name evidence="3" type="ORF">H4O21_09235</name>
</gene>
<sequence length="578" mass="64984">MTHYIKKIEINNYKSCKELAATLTPYTPLVGYNNVGKSNILSALEWLVKDKLLSEGDYNDINLPVIVEGEVVGVTEDVLQRLNEEHREPLRPYIENGVVKIKRTQPANATKKAEIKLEIFNFEGGQYAKNPRGIWNAIKALFPEPIKIGAMENAAEDAGKSKSTSTIGKLLKELSTTLAENHTSVVNRHLNAINRRMGADGNRRLDELTEIDDSINAKVENLFPGISLRLHFDVPDFNEIFNAGTVKVYENDTEGRDVASYGHGAQRSVQMALIQHLAEIKKNAESPTTTLLLIDEPELYLHPFAIEQVREALHVLSQNGYQVLYSTHSAQMITAERAQHTLFVRKTDVIGTHIRTPLRDALERAVPNTEAQAGHLFSLSQSTQILFANEVVLTEGKTELRLLPFLYQQIKGKTLGQSNAALIETGSVDNIGKTMSILHEMDLPSKAIVDLDYVFKGAIHSNYIDRDDEDLAVLKQLLRSLRDDNVIEMRGDLPNAKHCETMAQDIRSHDAINSLHNKLKSRNIWLWKLGAIEAHLGLRAKNEHEWARFKANTENPEIGLEQTCTDFISVQQLVEWLE</sequence>
<feature type="domain" description="Endonuclease GajA/Old nuclease/RecF-like AAA" evidence="1">
    <location>
        <begin position="130"/>
        <end position="333"/>
    </location>
</feature>
<proteinExistence type="predicted"/>
<dbReference type="InterPro" id="IPR041685">
    <property type="entry name" value="AAA_GajA/Old/RecF-like"/>
</dbReference>
<evidence type="ECO:0000313" key="3">
    <source>
        <dbReference type="EMBL" id="MBB1486791.1"/>
    </source>
</evidence>
<dbReference type="AlphaFoldDB" id="A0A839IPD9"/>
<dbReference type="Pfam" id="PF20469">
    <property type="entry name" value="OLD-like_TOPRIM"/>
    <property type="match status" value="1"/>
</dbReference>
<name>A0A839IPD9_9GAMM</name>
<organism evidence="3 4">
    <name type="scientific">Oceanospirillum sediminis</name>
    <dbReference type="NCBI Taxonomy" id="2760088"/>
    <lineage>
        <taxon>Bacteria</taxon>
        <taxon>Pseudomonadati</taxon>
        <taxon>Pseudomonadota</taxon>
        <taxon>Gammaproteobacteria</taxon>
        <taxon>Oceanospirillales</taxon>
        <taxon>Oceanospirillaceae</taxon>
        <taxon>Oceanospirillum</taxon>
    </lineage>
</organism>
<dbReference type="SUPFAM" id="SSF52540">
    <property type="entry name" value="P-loop containing nucleoside triphosphate hydrolases"/>
    <property type="match status" value="1"/>
</dbReference>
<evidence type="ECO:0000313" key="4">
    <source>
        <dbReference type="Proteomes" id="UP000565262"/>
    </source>
</evidence>
<protein>
    <submittedName>
        <fullName evidence="3">AAA family ATPase</fullName>
    </submittedName>
</protein>
<keyword evidence="4" id="KW-1185">Reference proteome</keyword>
<comment type="caution">
    <text evidence="3">The sequence shown here is derived from an EMBL/GenBank/DDBJ whole genome shotgun (WGS) entry which is preliminary data.</text>
</comment>
<dbReference type="PANTHER" id="PTHR43581:SF4">
    <property type="entry name" value="ATP_GTP PHOSPHATASE"/>
    <property type="match status" value="1"/>
</dbReference>
<dbReference type="PANTHER" id="PTHR43581">
    <property type="entry name" value="ATP/GTP PHOSPHATASE"/>
    <property type="match status" value="1"/>
</dbReference>
<dbReference type="Proteomes" id="UP000565262">
    <property type="component" value="Unassembled WGS sequence"/>
</dbReference>
<dbReference type="InterPro" id="IPR027417">
    <property type="entry name" value="P-loop_NTPase"/>
</dbReference>
<dbReference type="RefSeq" id="WP_182808571.1">
    <property type="nucleotide sequence ID" value="NZ_JACJFM010000009.1"/>
</dbReference>
<dbReference type="InterPro" id="IPR034139">
    <property type="entry name" value="TOPRIM_OLD"/>
</dbReference>
<evidence type="ECO:0000259" key="1">
    <source>
        <dbReference type="Pfam" id="PF13175"/>
    </source>
</evidence>
<evidence type="ECO:0000259" key="2">
    <source>
        <dbReference type="Pfam" id="PF20469"/>
    </source>
</evidence>
<accession>A0A839IPD9</accession>
<dbReference type="Pfam" id="PF13175">
    <property type="entry name" value="AAA_15"/>
    <property type="match status" value="2"/>
</dbReference>
<dbReference type="InterPro" id="IPR051396">
    <property type="entry name" value="Bact_Antivir_Def_Nuclease"/>
</dbReference>
<feature type="domain" description="OLD protein-like TOPRIM" evidence="2">
    <location>
        <begin position="386"/>
        <end position="452"/>
    </location>
</feature>
<dbReference type="CDD" id="cd00267">
    <property type="entry name" value="ABC_ATPase"/>
    <property type="match status" value="1"/>
</dbReference>
<feature type="domain" description="Endonuclease GajA/Old nuclease/RecF-like AAA" evidence="1">
    <location>
        <begin position="4"/>
        <end position="102"/>
    </location>
</feature>
<dbReference type="Gene3D" id="3.40.50.300">
    <property type="entry name" value="P-loop containing nucleotide triphosphate hydrolases"/>
    <property type="match status" value="1"/>
</dbReference>